<organism evidence="4 5">
    <name type="scientific">Arundinibacter roseus</name>
    <dbReference type="NCBI Taxonomy" id="2070510"/>
    <lineage>
        <taxon>Bacteria</taxon>
        <taxon>Pseudomonadati</taxon>
        <taxon>Bacteroidota</taxon>
        <taxon>Cytophagia</taxon>
        <taxon>Cytophagales</taxon>
        <taxon>Spirosomataceae</taxon>
        <taxon>Arundinibacter</taxon>
    </lineage>
</organism>
<evidence type="ECO:0000313" key="4">
    <source>
        <dbReference type="EMBL" id="TDB62336.1"/>
    </source>
</evidence>
<keyword evidence="1" id="KW-0812">Transmembrane</keyword>
<proteinExistence type="predicted"/>
<protein>
    <submittedName>
        <fullName evidence="4">FecR family protein</fullName>
    </submittedName>
</protein>
<evidence type="ECO:0000256" key="1">
    <source>
        <dbReference type="SAM" id="Phobius"/>
    </source>
</evidence>
<dbReference type="EMBL" id="SMJU01000012">
    <property type="protein sequence ID" value="TDB62336.1"/>
    <property type="molecule type" value="Genomic_DNA"/>
</dbReference>
<dbReference type="Gene3D" id="3.55.50.30">
    <property type="match status" value="1"/>
</dbReference>
<dbReference type="InterPro" id="IPR012373">
    <property type="entry name" value="Ferrdict_sens_TM"/>
</dbReference>
<reference evidence="4 5" key="1">
    <citation type="submission" date="2019-02" db="EMBL/GenBank/DDBJ databases">
        <title>Arundinibacter roseus gen. nov., sp. nov., a new member of the family Cytophagaceae.</title>
        <authorList>
            <person name="Szuroczki S."/>
            <person name="Khayer B."/>
            <person name="Sproer C."/>
            <person name="Toumi M."/>
            <person name="Szabo A."/>
            <person name="Felfoldi T."/>
            <person name="Schumann P."/>
            <person name="Toth E."/>
        </authorList>
    </citation>
    <scope>NUCLEOTIDE SEQUENCE [LARGE SCALE GENOMIC DNA]</scope>
    <source>
        <strain evidence="4 5">DMA-k-7a</strain>
    </source>
</reference>
<dbReference type="Pfam" id="PF04773">
    <property type="entry name" value="FecR"/>
    <property type="match status" value="1"/>
</dbReference>
<keyword evidence="1" id="KW-1133">Transmembrane helix</keyword>
<accession>A0A4R4K6X3</accession>
<gene>
    <name evidence="4" type="ORF">EZE20_18310</name>
</gene>
<dbReference type="PANTHER" id="PTHR30273">
    <property type="entry name" value="PERIPLASMIC SIGNAL SENSOR AND SIGMA FACTOR ACTIVATOR FECR-RELATED"/>
    <property type="match status" value="1"/>
</dbReference>
<dbReference type="Pfam" id="PF16344">
    <property type="entry name" value="FecR_C"/>
    <property type="match status" value="1"/>
</dbReference>
<feature type="domain" description="FecR protein" evidence="2">
    <location>
        <begin position="145"/>
        <end position="234"/>
    </location>
</feature>
<dbReference type="Gene3D" id="2.60.120.1440">
    <property type="match status" value="1"/>
</dbReference>
<name>A0A4R4K6X3_9BACT</name>
<feature type="transmembrane region" description="Helical" evidence="1">
    <location>
        <begin position="97"/>
        <end position="118"/>
    </location>
</feature>
<keyword evidence="1" id="KW-0472">Membrane</keyword>
<evidence type="ECO:0000259" key="3">
    <source>
        <dbReference type="Pfam" id="PF16344"/>
    </source>
</evidence>
<sequence>MNYDQYLAEDFAADDYFKEWVCEPTPETQAFWQAFLAGYPERYYQVEEARRLVIGLNGIDRAAAVPEWQVNRLWSRIEESIATLEAPYRQQLWRRDYVLQLAAAVVLLLGTGWGYYVWQEQEKASDSPVAEQSTSPVWEEAVNEANKTMTIQLSDGSTVRLEKNSHLRYPKDFEGTERQVYLTGDAFFEIQKNPNRPFLVYANGLITKVLGTSFYIHAHQEAPDVTVSVRSGRVSVYADVPNPKADPEAGGVVLTPNQKAIFQRKDASISKSLVEKPILLMERAPAQLFAFESASARQVFDALEKAYGVEVLFDEELMKECQLTLNLTHENLYQKLEVICKVLGAEYKLIDGQIIIYSRGC</sequence>
<dbReference type="PANTHER" id="PTHR30273:SF2">
    <property type="entry name" value="PROTEIN FECR"/>
    <property type="match status" value="1"/>
</dbReference>
<dbReference type="AlphaFoldDB" id="A0A4R4K6X3"/>
<feature type="domain" description="Protein FecR C-terminal" evidence="3">
    <location>
        <begin position="289"/>
        <end position="356"/>
    </location>
</feature>
<dbReference type="GO" id="GO:0016989">
    <property type="term" value="F:sigma factor antagonist activity"/>
    <property type="evidence" value="ECO:0007669"/>
    <property type="project" value="TreeGrafter"/>
</dbReference>
<dbReference type="Proteomes" id="UP000295706">
    <property type="component" value="Unassembled WGS sequence"/>
</dbReference>
<evidence type="ECO:0000259" key="2">
    <source>
        <dbReference type="Pfam" id="PF04773"/>
    </source>
</evidence>
<dbReference type="OrthoDB" id="1099916at2"/>
<dbReference type="RefSeq" id="WP_132120364.1">
    <property type="nucleotide sequence ID" value="NZ_SMJU01000012.1"/>
</dbReference>
<dbReference type="PIRSF" id="PIRSF018266">
    <property type="entry name" value="FecR"/>
    <property type="match status" value="1"/>
</dbReference>
<dbReference type="InterPro" id="IPR006860">
    <property type="entry name" value="FecR"/>
</dbReference>
<evidence type="ECO:0000313" key="5">
    <source>
        <dbReference type="Proteomes" id="UP000295706"/>
    </source>
</evidence>
<keyword evidence="5" id="KW-1185">Reference proteome</keyword>
<comment type="caution">
    <text evidence="4">The sequence shown here is derived from an EMBL/GenBank/DDBJ whole genome shotgun (WGS) entry which is preliminary data.</text>
</comment>
<dbReference type="InterPro" id="IPR032508">
    <property type="entry name" value="FecR_C"/>
</dbReference>